<protein>
    <submittedName>
        <fullName evidence="2">Alpha-galactosidase</fullName>
    </submittedName>
</protein>
<dbReference type="RefSeq" id="WP_160145036.1">
    <property type="nucleotide sequence ID" value="NZ_FNVU01000006.1"/>
</dbReference>
<evidence type="ECO:0000256" key="1">
    <source>
        <dbReference type="SAM" id="MobiDB-lite"/>
    </source>
</evidence>
<feature type="compositionally biased region" description="Low complexity" evidence="1">
    <location>
        <begin position="368"/>
        <end position="382"/>
    </location>
</feature>
<organism evidence="2 3">
    <name type="scientific">Actinacidiphila yanglinensis</name>
    <dbReference type="NCBI Taxonomy" id="310779"/>
    <lineage>
        <taxon>Bacteria</taxon>
        <taxon>Bacillati</taxon>
        <taxon>Actinomycetota</taxon>
        <taxon>Actinomycetes</taxon>
        <taxon>Kitasatosporales</taxon>
        <taxon>Streptomycetaceae</taxon>
        <taxon>Actinacidiphila</taxon>
    </lineage>
</organism>
<dbReference type="InterPro" id="IPR050985">
    <property type="entry name" value="Alpha-glycosidase_related"/>
</dbReference>
<proteinExistence type="predicted"/>
<dbReference type="CDD" id="cd14791">
    <property type="entry name" value="GH36"/>
    <property type="match status" value="1"/>
</dbReference>
<feature type="compositionally biased region" description="Gly residues" evidence="1">
    <location>
        <begin position="354"/>
        <end position="367"/>
    </location>
</feature>
<dbReference type="AlphaFoldDB" id="A0A1H6AZ07"/>
<reference evidence="2 3" key="1">
    <citation type="submission" date="2016-10" db="EMBL/GenBank/DDBJ databases">
        <authorList>
            <person name="de Groot N.N."/>
        </authorList>
    </citation>
    <scope>NUCLEOTIDE SEQUENCE [LARGE SCALE GENOMIC DNA]</scope>
    <source>
        <strain evidence="2 3">CGMCC 4.2023</strain>
    </source>
</reference>
<dbReference type="GO" id="GO:0004557">
    <property type="term" value="F:alpha-galactosidase activity"/>
    <property type="evidence" value="ECO:0007669"/>
    <property type="project" value="InterPro"/>
</dbReference>
<dbReference type="InterPro" id="IPR017853">
    <property type="entry name" value="GH"/>
</dbReference>
<dbReference type="InterPro" id="IPR013785">
    <property type="entry name" value="Aldolase_TIM"/>
</dbReference>
<keyword evidence="3" id="KW-1185">Reference proteome</keyword>
<name>A0A1H6AZ07_9ACTN</name>
<dbReference type="Proteomes" id="UP000236754">
    <property type="component" value="Unassembled WGS sequence"/>
</dbReference>
<dbReference type="Pfam" id="PF02065">
    <property type="entry name" value="Melibiase"/>
    <property type="match status" value="1"/>
</dbReference>
<dbReference type="SUPFAM" id="SSF51445">
    <property type="entry name" value="(Trans)glycosidases"/>
    <property type="match status" value="1"/>
</dbReference>
<dbReference type="GO" id="GO:0016052">
    <property type="term" value="P:carbohydrate catabolic process"/>
    <property type="evidence" value="ECO:0007669"/>
    <property type="project" value="InterPro"/>
</dbReference>
<sequence length="647" mass="67898">MAEFADPARLWVARDALHVQGARVSLLTDGARLSVEPAGEGADAGAAADAGPFPVLHVQAGGAATTVLRLDVPLGDAAGYWHPGAGWDRHLVADWANPWRTVGLVDSAPLGCLYDTAGRTLLAFGSDRLAATTRLRFGVGEDSGRFGVWLAMDLRAGESCRIRLQPPGRPWADAVRALTRGLPDGGALPTPDAARTPAYSTWYAMHRDVTAEGVEAEAERAAAAGCGVLLLDDGWQRHAQGAGYSGSGDWTPDPVKFPDFAAHVKAVQGMGLRYVAWIAPLLVGERTAAHREMAAFAPHAIDRLGCRVLDPRRPEARRFAVDSCVELVRRYGLDGLKIDFLDFATAYADRAGEGAGSDDGAGAGGGASTDAGTDVATGAGTVPEAAAGAGPGTVSGAGPGADVGLAVRELLTELRDRLRELRGDELLVELRQPYTGPGMHGFGNLLRAADCPADATANRVRTLDVGVLAGTAAVHSDMLMWDPGAPAQAAARQLHSALFATPQISVELARLPAEQHAMTVFWLDFWRTHRDVLTRGELWTGRPDLLHQTVTASLGPRAVIAYYAEHRIAPIRLAGRTEVALVNSTAAAEVALDVEGPGVRVRCEAFDACGRPAGSDPRTLGPGLTRIAVPPSGLCVLRPESPDASPR</sequence>
<dbReference type="PANTHER" id="PTHR43053">
    <property type="entry name" value="GLYCOSIDASE FAMILY 31"/>
    <property type="match status" value="1"/>
</dbReference>
<evidence type="ECO:0000313" key="3">
    <source>
        <dbReference type="Proteomes" id="UP000236754"/>
    </source>
</evidence>
<dbReference type="EMBL" id="FNVU01000006">
    <property type="protein sequence ID" value="SEG53267.1"/>
    <property type="molecule type" value="Genomic_DNA"/>
</dbReference>
<feature type="compositionally biased region" description="Gly residues" evidence="1">
    <location>
        <begin position="389"/>
        <end position="398"/>
    </location>
</feature>
<dbReference type="InterPro" id="IPR002252">
    <property type="entry name" value="Glyco_hydro_36"/>
</dbReference>
<evidence type="ECO:0000313" key="2">
    <source>
        <dbReference type="EMBL" id="SEG53267.1"/>
    </source>
</evidence>
<accession>A0A1H6AZ07</accession>
<feature type="region of interest" description="Disordered" evidence="1">
    <location>
        <begin position="354"/>
        <end position="398"/>
    </location>
</feature>
<dbReference type="Gene3D" id="3.20.20.70">
    <property type="entry name" value="Aldolase class I"/>
    <property type="match status" value="1"/>
</dbReference>
<gene>
    <name evidence="2" type="ORF">SAMN05216223_10651</name>
</gene>
<dbReference type="OrthoDB" id="9758822at2"/>